<dbReference type="CDD" id="cd19920">
    <property type="entry name" value="REC_PA4781-like"/>
    <property type="match status" value="1"/>
</dbReference>
<dbReference type="AlphaFoldDB" id="U5N8V8"/>
<evidence type="ECO:0000256" key="6">
    <source>
        <dbReference type="PROSITE-ProRule" id="PRU00169"/>
    </source>
</evidence>
<dbReference type="Pfam" id="PF00072">
    <property type="entry name" value="Response_reg"/>
    <property type="match status" value="1"/>
</dbReference>
<gene>
    <name evidence="8" type="ORF">Cenrod_1897</name>
</gene>
<dbReference type="SMART" id="SM00448">
    <property type="entry name" value="REC"/>
    <property type="match status" value="1"/>
</dbReference>
<evidence type="ECO:0000256" key="1">
    <source>
        <dbReference type="ARBA" id="ARBA00022553"/>
    </source>
</evidence>
<dbReference type="eggNOG" id="COG3437">
    <property type="taxonomic scope" value="Bacteria"/>
</dbReference>
<dbReference type="GO" id="GO:0006355">
    <property type="term" value="P:regulation of DNA-templated transcription"/>
    <property type="evidence" value="ECO:0007669"/>
    <property type="project" value="TreeGrafter"/>
</dbReference>
<keyword evidence="2" id="KW-0902">Two-component regulatory system</keyword>
<sequence length="332" mass="37253">MRRTFHALPTLMSLPRLLLVDDVPANLRALVDLLRDGYELQFATSGGDALTLLQADPKPDLILLDVMMPVMDGYAVCRELKRRPATQHIPVVFITALDAPHDEVLGLEVGAADYITKPFEPDVALARVRNQLRQKFAADGLRASASNTSTRAHNVFRQQGGVWELGFQGGTRIALRDMLGLQYLQYLLRHPQRFFSVEEIVFLASPRERERLFEHASTYLDEHSLRCYRLRTQQLLDEDAPENGGAVNAESIDRLLGELRRTGILASDTPRAIDARERLRKSIGNAIRRAIGEIANHDPALASHLQHPTLRMGYALVYAPTVSVTWCTSAEW</sequence>
<evidence type="ECO:0000313" key="8">
    <source>
        <dbReference type="EMBL" id="AGX87976.1"/>
    </source>
</evidence>
<evidence type="ECO:0000313" key="9">
    <source>
        <dbReference type="Proteomes" id="UP000017184"/>
    </source>
</evidence>
<feature type="domain" description="Response regulatory" evidence="7">
    <location>
        <begin position="16"/>
        <end position="132"/>
    </location>
</feature>
<accession>U5N8V8</accession>
<evidence type="ECO:0000256" key="5">
    <source>
        <dbReference type="ARBA" id="ARBA00023163"/>
    </source>
</evidence>
<dbReference type="InterPro" id="IPR011006">
    <property type="entry name" value="CheY-like_superfamily"/>
</dbReference>
<dbReference type="STRING" id="946483.Cenrod_1897"/>
<dbReference type="KEGG" id="cbx:Cenrod_1897"/>
<reference evidence="8 9" key="1">
    <citation type="journal article" date="2013" name="Genome Biol.">
        <title>Genomic analysis reveals key aspects of prokaryotic symbiosis in the phototrophic consortium "Chlorochromatium aggregatum".</title>
        <authorList>
            <person name="Liu Z."/>
            <person name="Muller J."/>
            <person name="Li T."/>
            <person name="Alvey R.M."/>
            <person name="Vogl K."/>
            <person name="Frigaard N.U."/>
            <person name="Rockwell N.C."/>
            <person name="Boyd E.S."/>
            <person name="Tomsho L.P."/>
            <person name="Schuster S.C."/>
            <person name="Henke P."/>
            <person name="Rohde M."/>
            <person name="Overmann J."/>
            <person name="Bryant D.A."/>
        </authorList>
    </citation>
    <scope>NUCLEOTIDE SEQUENCE [LARGE SCALE GENOMIC DNA]</scope>
    <source>
        <strain evidence="8">CR</strain>
    </source>
</reference>
<dbReference type="GO" id="GO:0000156">
    <property type="term" value="F:phosphorelay response regulator activity"/>
    <property type="evidence" value="ECO:0007669"/>
    <property type="project" value="TreeGrafter"/>
</dbReference>
<dbReference type="OrthoDB" id="8874570at2"/>
<dbReference type="GO" id="GO:0032993">
    <property type="term" value="C:protein-DNA complex"/>
    <property type="evidence" value="ECO:0007669"/>
    <property type="project" value="TreeGrafter"/>
</dbReference>
<dbReference type="Proteomes" id="UP000017184">
    <property type="component" value="Chromosome"/>
</dbReference>
<keyword evidence="4" id="KW-0238">DNA-binding</keyword>
<dbReference type="GO" id="GO:0000976">
    <property type="term" value="F:transcription cis-regulatory region binding"/>
    <property type="evidence" value="ECO:0007669"/>
    <property type="project" value="TreeGrafter"/>
</dbReference>
<keyword evidence="5" id="KW-0804">Transcription</keyword>
<dbReference type="InterPro" id="IPR039420">
    <property type="entry name" value="WalR-like"/>
</dbReference>
<evidence type="ECO:0000256" key="3">
    <source>
        <dbReference type="ARBA" id="ARBA00023015"/>
    </source>
</evidence>
<dbReference type="HOGENOM" id="CLU_835988_0_0_4"/>
<dbReference type="Gene3D" id="3.40.50.2300">
    <property type="match status" value="1"/>
</dbReference>
<dbReference type="InterPro" id="IPR001789">
    <property type="entry name" value="Sig_transdc_resp-reg_receiver"/>
</dbReference>
<feature type="modified residue" description="4-aspartylphosphate" evidence="6">
    <location>
        <position position="65"/>
    </location>
</feature>
<dbReference type="RefSeq" id="WP_022774581.1">
    <property type="nucleotide sequence ID" value="NC_022576.1"/>
</dbReference>
<proteinExistence type="predicted"/>
<keyword evidence="9" id="KW-1185">Reference proteome</keyword>
<dbReference type="GO" id="GO:0005829">
    <property type="term" value="C:cytosol"/>
    <property type="evidence" value="ECO:0007669"/>
    <property type="project" value="TreeGrafter"/>
</dbReference>
<dbReference type="PROSITE" id="PS50110">
    <property type="entry name" value="RESPONSE_REGULATORY"/>
    <property type="match status" value="1"/>
</dbReference>
<organism evidence="8 9">
    <name type="scientific">Candidatus Symbiobacter mobilis CR</name>
    <dbReference type="NCBI Taxonomy" id="946483"/>
    <lineage>
        <taxon>Bacteria</taxon>
        <taxon>Pseudomonadati</taxon>
        <taxon>Pseudomonadota</taxon>
        <taxon>Betaproteobacteria</taxon>
        <taxon>Burkholderiales</taxon>
        <taxon>Comamonadaceae</taxon>
    </lineage>
</organism>
<name>U5N8V8_9BURK</name>
<keyword evidence="1 6" id="KW-0597">Phosphoprotein</keyword>
<dbReference type="EMBL" id="CP004885">
    <property type="protein sequence ID" value="AGX87976.1"/>
    <property type="molecule type" value="Genomic_DNA"/>
</dbReference>
<protein>
    <submittedName>
        <fullName evidence="8">Response regulator</fullName>
    </submittedName>
</protein>
<dbReference type="SUPFAM" id="SSF52172">
    <property type="entry name" value="CheY-like"/>
    <property type="match status" value="1"/>
</dbReference>
<evidence type="ECO:0000259" key="7">
    <source>
        <dbReference type="PROSITE" id="PS50110"/>
    </source>
</evidence>
<keyword evidence="3" id="KW-0805">Transcription regulation</keyword>
<dbReference type="PANTHER" id="PTHR48111">
    <property type="entry name" value="REGULATOR OF RPOS"/>
    <property type="match status" value="1"/>
</dbReference>
<dbReference type="PANTHER" id="PTHR48111:SF1">
    <property type="entry name" value="TWO-COMPONENT RESPONSE REGULATOR ORR33"/>
    <property type="match status" value="1"/>
</dbReference>
<evidence type="ECO:0000256" key="2">
    <source>
        <dbReference type="ARBA" id="ARBA00023012"/>
    </source>
</evidence>
<evidence type="ECO:0000256" key="4">
    <source>
        <dbReference type="ARBA" id="ARBA00023125"/>
    </source>
</evidence>